<evidence type="ECO:0000313" key="1">
    <source>
        <dbReference type="EMBL" id="MCC4619428.1"/>
    </source>
</evidence>
<dbReference type="EMBL" id="JAJGQJ010000006">
    <property type="protein sequence ID" value="MCC4619428.1"/>
    <property type="molecule type" value="Genomic_DNA"/>
</dbReference>
<gene>
    <name evidence="1" type="ORF">LL965_04775</name>
</gene>
<reference evidence="1 2" key="1">
    <citation type="submission" date="2021-10" db="EMBL/GenBank/DDBJ databases">
        <title>Genome sequencing of Xanthomonas strains from NCPPB.</title>
        <authorList>
            <person name="Hussein R."/>
            <person name="Harrison J."/>
            <person name="Studholme D.J."/>
            <person name="Vicente J."/>
            <person name="Grant M."/>
        </authorList>
    </citation>
    <scope>NUCLEOTIDE SEQUENCE [LARGE SCALE GENOMIC DNA]</scope>
    <source>
        <strain evidence="1 2">NCPPB 101</strain>
    </source>
</reference>
<comment type="caution">
    <text evidence="1">The sequence shown here is derived from an EMBL/GenBank/DDBJ whole genome shotgun (WGS) entry which is preliminary data.</text>
</comment>
<sequence>MNRIVKAHSSGTSQCAERAWMRGTLSIMITPTLARMAATSIRSKLREGRVSCR</sequence>
<organism evidence="1 2">
    <name type="scientific">Xanthomonas cassavae CFBP 4642</name>
    <dbReference type="NCBI Taxonomy" id="1219375"/>
    <lineage>
        <taxon>Bacteria</taxon>
        <taxon>Pseudomonadati</taxon>
        <taxon>Pseudomonadota</taxon>
        <taxon>Gammaproteobacteria</taxon>
        <taxon>Lysobacterales</taxon>
        <taxon>Lysobacteraceae</taxon>
        <taxon>Xanthomonas</taxon>
    </lineage>
</organism>
<keyword evidence="2" id="KW-1185">Reference proteome</keyword>
<accession>A0ABS8HB79</accession>
<name>A0ABS8HB79_9XANT</name>
<dbReference type="Proteomes" id="UP001199206">
    <property type="component" value="Unassembled WGS sequence"/>
</dbReference>
<protein>
    <submittedName>
        <fullName evidence="1">Uncharacterized protein</fullName>
    </submittedName>
</protein>
<evidence type="ECO:0000313" key="2">
    <source>
        <dbReference type="Proteomes" id="UP001199206"/>
    </source>
</evidence>
<proteinExistence type="predicted"/>